<evidence type="ECO:0000313" key="2">
    <source>
        <dbReference type="Proteomes" id="UP001205998"/>
    </source>
</evidence>
<accession>A0AAD5AV33</accession>
<name>A0AAD5AV33_SILAS</name>
<dbReference type="PANTHER" id="PTHR47510">
    <property type="entry name" value="REVERSE TRANSCRIPTASE DOMAIN-CONTAINING PROTEIN"/>
    <property type="match status" value="1"/>
</dbReference>
<comment type="caution">
    <text evidence="1">The sequence shown here is derived from an EMBL/GenBank/DDBJ whole genome shotgun (WGS) entry which is preliminary data.</text>
</comment>
<organism evidence="1 2">
    <name type="scientific">Silurus asotus</name>
    <name type="common">Amur catfish</name>
    <name type="synonym">Parasilurus asotus</name>
    <dbReference type="NCBI Taxonomy" id="30991"/>
    <lineage>
        <taxon>Eukaryota</taxon>
        <taxon>Metazoa</taxon>
        <taxon>Chordata</taxon>
        <taxon>Craniata</taxon>
        <taxon>Vertebrata</taxon>
        <taxon>Euteleostomi</taxon>
        <taxon>Actinopterygii</taxon>
        <taxon>Neopterygii</taxon>
        <taxon>Teleostei</taxon>
        <taxon>Ostariophysi</taxon>
        <taxon>Siluriformes</taxon>
        <taxon>Siluridae</taxon>
        <taxon>Silurus</taxon>
    </lineage>
</organism>
<gene>
    <name evidence="1" type="ORF">C0J50_16927</name>
</gene>
<evidence type="ECO:0000313" key="1">
    <source>
        <dbReference type="EMBL" id="KAI5623588.1"/>
    </source>
</evidence>
<proteinExistence type="predicted"/>
<dbReference type="AlphaFoldDB" id="A0AAD5AV33"/>
<dbReference type="PANTHER" id="PTHR47510:SF3">
    <property type="entry name" value="ENDO_EXONUCLEASE_PHOSPHATASE DOMAIN-CONTAINING PROTEIN"/>
    <property type="match status" value="1"/>
</dbReference>
<dbReference type="Proteomes" id="UP001205998">
    <property type="component" value="Unassembled WGS sequence"/>
</dbReference>
<reference evidence="1" key="1">
    <citation type="submission" date="2018-07" db="EMBL/GenBank/DDBJ databases">
        <title>Comparative genomics of catfishes provides insights into carnivory and benthic adaptation.</title>
        <authorList>
            <person name="Zhang Y."/>
            <person name="Wang D."/>
            <person name="Peng Z."/>
            <person name="Zheng S."/>
            <person name="Shao F."/>
            <person name="Tao W."/>
        </authorList>
    </citation>
    <scope>NUCLEOTIDE SEQUENCE</scope>
    <source>
        <strain evidence="1">Chongqing</strain>
    </source>
</reference>
<keyword evidence="2" id="KW-1185">Reference proteome</keyword>
<feature type="non-terminal residue" evidence="1">
    <location>
        <position position="164"/>
    </location>
</feature>
<feature type="non-terminal residue" evidence="1">
    <location>
        <position position="1"/>
    </location>
</feature>
<dbReference type="EMBL" id="MU551602">
    <property type="protein sequence ID" value="KAI5623588.1"/>
    <property type="molecule type" value="Genomic_DNA"/>
</dbReference>
<protein>
    <submittedName>
        <fullName evidence="1">Uncharacterized protein</fullName>
    </submittedName>
</protein>
<sequence>PRFLFSTVAKLTTNQVSENCVPSQFSSEDFMIFFTEKIENIRKTIVAVQPLTASPETVLPSTPQLHCFTCTGQEELYNVIAKAKSTTCQLDPIPTKLLKEVLYTTGEPLLNIINSSLSLGLVPKSLKLAVIKPLIKKPNLDPNTLSNYRPISNLPFMSKILEKI</sequence>